<keyword evidence="3" id="KW-0963">Cytoplasm</keyword>
<evidence type="ECO:0000256" key="8">
    <source>
        <dbReference type="ARBA" id="ARBA00034006"/>
    </source>
</evidence>
<dbReference type="Pfam" id="PF00006">
    <property type="entry name" value="ATP-synt_ab"/>
    <property type="match status" value="1"/>
</dbReference>
<evidence type="ECO:0000256" key="7">
    <source>
        <dbReference type="ARBA" id="ARBA00022967"/>
    </source>
</evidence>
<comment type="subcellular location">
    <subcellularLocation>
        <location evidence="1">Cytoplasm</location>
    </subcellularLocation>
</comment>
<dbReference type="AlphaFoldDB" id="A0A832A4Q0"/>
<evidence type="ECO:0000256" key="3">
    <source>
        <dbReference type="ARBA" id="ARBA00022490"/>
    </source>
</evidence>
<dbReference type="SUPFAM" id="SSF52540">
    <property type="entry name" value="P-loop containing nucleoside triphosphate hydrolases"/>
    <property type="match status" value="1"/>
</dbReference>
<evidence type="ECO:0000256" key="6">
    <source>
        <dbReference type="ARBA" id="ARBA00022927"/>
    </source>
</evidence>
<evidence type="ECO:0000256" key="5">
    <source>
        <dbReference type="ARBA" id="ARBA00022840"/>
    </source>
</evidence>
<dbReference type="PANTHER" id="PTHR15184">
    <property type="entry name" value="ATP SYNTHASE"/>
    <property type="match status" value="1"/>
</dbReference>
<gene>
    <name evidence="10" type="ORF">ENS06_05215</name>
</gene>
<evidence type="ECO:0000256" key="4">
    <source>
        <dbReference type="ARBA" id="ARBA00022741"/>
    </source>
</evidence>
<evidence type="ECO:0000313" key="10">
    <source>
        <dbReference type="EMBL" id="HFK96709.1"/>
    </source>
</evidence>
<reference evidence="10" key="1">
    <citation type="journal article" date="2020" name="mSystems">
        <title>Genome- and Community-Level Interaction Insights into Carbon Utilization and Element Cycling Functions of Hydrothermarchaeota in Hydrothermal Sediment.</title>
        <authorList>
            <person name="Zhou Z."/>
            <person name="Liu Y."/>
            <person name="Xu W."/>
            <person name="Pan J."/>
            <person name="Luo Z.H."/>
            <person name="Li M."/>
        </authorList>
    </citation>
    <scope>NUCLEOTIDE SEQUENCE [LARGE SCALE GENOMIC DNA]</scope>
    <source>
        <strain evidence="10">SpSt-456</strain>
    </source>
</reference>
<dbReference type="EMBL" id="DSTK01000013">
    <property type="protein sequence ID" value="HFK96709.1"/>
    <property type="molecule type" value="Genomic_DNA"/>
</dbReference>
<dbReference type="GO" id="GO:0005737">
    <property type="term" value="C:cytoplasm"/>
    <property type="evidence" value="ECO:0007669"/>
    <property type="project" value="UniProtKB-SubCell"/>
</dbReference>
<evidence type="ECO:0000256" key="2">
    <source>
        <dbReference type="ARBA" id="ARBA00022448"/>
    </source>
</evidence>
<dbReference type="InterPro" id="IPR020003">
    <property type="entry name" value="ATPase_a/bsu_AS"/>
</dbReference>
<dbReference type="SMART" id="SM00382">
    <property type="entry name" value="AAA"/>
    <property type="match status" value="1"/>
</dbReference>
<accession>A0A832A4Q0</accession>
<dbReference type="InterPro" id="IPR050053">
    <property type="entry name" value="ATPase_alpha/beta_chains"/>
</dbReference>
<name>A0A832A4Q0_9BACT</name>
<dbReference type="InterPro" id="IPR005714">
    <property type="entry name" value="ATPase_T3SS_FliI/YscN"/>
</dbReference>
<dbReference type="GO" id="GO:0016887">
    <property type="term" value="F:ATP hydrolysis activity"/>
    <property type="evidence" value="ECO:0007669"/>
    <property type="project" value="InterPro"/>
</dbReference>
<dbReference type="InterPro" id="IPR027417">
    <property type="entry name" value="P-loop_NTPase"/>
</dbReference>
<comment type="caution">
    <text evidence="10">The sequence shown here is derived from an EMBL/GenBank/DDBJ whole genome shotgun (WGS) entry which is preliminary data.</text>
</comment>
<dbReference type="InterPro" id="IPR000194">
    <property type="entry name" value="ATPase_F1/V1/A1_a/bsu_nucl-bd"/>
</dbReference>
<dbReference type="CDD" id="cd01136">
    <property type="entry name" value="ATPase_flagellum-secretory_path_III"/>
    <property type="match status" value="1"/>
</dbReference>
<dbReference type="FunFam" id="3.40.50.12240:FF:000002">
    <property type="entry name" value="Flagellum-specific ATP synthase FliI"/>
    <property type="match status" value="1"/>
</dbReference>
<proteinExistence type="predicted"/>
<dbReference type="Pfam" id="PF18269">
    <property type="entry name" value="T3SS_ATPase_C"/>
    <property type="match status" value="1"/>
</dbReference>
<keyword evidence="4" id="KW-0547">Nucleotide-binding</keyword>
<dbReference type="InterPro" id="IPR003593">
    <property type="entry name" value="AAA+_ATPase"/>
</dbReference>
<dbReference type="NCBIfam" id="TIGR01026">
    <property type="entry name" value="fliI_yscN"/>
    <property type="match status" value="1"/>
</dbReference>
<keyword evidence="2" id="KW-0813">Transport</keyword>
<dbReference type="InterPro" id="IPR040627">
    <property type="entry name" value="T3SS_ATPase_C"/>
</dbReference>
<comment type="catalytic activity">
    <reaction evidence="8">
        <text>ATP + H2O + cellular proteinSide 1 = ADP + phosphate + cellular proteinSide 2.</text>
        <dbReference type="EC" id="7.4.2.8"/>
    </reaction>
</comment>
<dbReference type="Gene3D" id="3.40.50.12240">
    <property type="match status" value="1"/>
</dbReference>
<evidence type="ECO:0000256" key="1">
    <source>
        <dbReference type="ARBA" id="ARBA00004496"/>
    </source>
</evidence>
<dbReference type="PROSITE" id="PS00152">
    <property type="entry name" value="ATPASE_ALPHA_BETA"/>
    <property type="match status" value="1"/>
</dbReference>
<dbReference type="GO" id="GO:0008564">
    <property type="term" value="F:protein-exporting ATPase activity"/>
    <property type="evidence" value="ECO:0007669"/>
    <property type="project" value="UniProtKB-EC"/>
</dbReference>
<dbReference type="GO" id="GO:0046933">
    <property type="term" value="F:proton-transporting ATP synthase activity, rotational mechanism"/>
    <property type="evidence" value="ECO:0007669"/>
    <property type="project" value="TreeGrafter"/>
</dbReference>
<dbReference type="GO" id="GO:0030257">
    <property type="term" value="C:type III protein secretion system complex"/>
    <property type="evidence" value="ECO:0007669"/>
    <property type="project" value="InterPro"/>
</dbReference>
<keyword evidence="5" id="KW-0067">ATP-binding</keyword>
<feature type="domain" description="AAA+ ATPase" evidence="9">
    <location>
        <begin position="171"/>
        <end position="352"/>
    </location>
</feature>
<dbReference type="PANTHER" id="PTHR15184:SF9">
    <property type="entry name" value="SPI-1 TYPE 3 SECRETION SYSTEM ATPASE"/>
    <property type="match status" value="1"/>
</dbReference>
<sequence length="451" mass="48823">MKAEPESPTAPPDDYLGLNAVLAAAKEAPPWTTYGTVSAVVGNLIEVVGLEATVGDICRIFPKDEAPPVFAETVGFVGRRLKLSPLSPLRNLAPGDRVALDPKSSSCPVSLALLGRVIDGMARPLDDVGPIPDGVPYPLRTPTPNPLTRPIISQQLDVGIRAINGLLPIGKGQRMGIFAGSGVGKSTLLGMMARYTSAPVNVIALIGERGREVNEFLESELGEEGRRRSVVVVATSDQPATVRVRAAYVACAVAEFFRDQGLDVLFMMDSITRFAMAAREIGLAAGEPPATKGYPPSVFGLLPQLLERAGSFERATITGIYTVLVEGDDLDDPIADTVRSILDGHIVLDRDLAQRRHYPAIHPLKSVSRLTDRILPPDIKTLATRFIEIFADYKRSEDMIQIGAYVRGSHPATDYAVQMIDKLNDYLRQPVEERCSIEEAHRALMELLGNE</sequence>
<protein>
    <submittedName>
        <fullName evidence="10">FliI/YscN family ATPase</fullName>
    </submittedName>
</protein>
<keyword evidence="6" id="KW-0653">Protein transport</keyword>
<keyword evidence="7" id="KW-1278">Translocase</keyword>
<dbReference type="GO" id="GO:0005524">
    <property type="term" value="F:ATP binding"/>
    <property type="evidence" value="ECO:0007669"/>
    <property type="project" value="UniProtKB-KW"/>
</dbReference>
<organism evidence="10">
    <name type="scientific">Desulfacinum infernum</name>
    <dbReference type="NCBI Taxonomy" id="35837"/>
    <lineage>
        <taxon>Bacteria</taxon>
        <taxon>Pseudomonadati</taxon>
        <taxon>Thermodesulfobacteriota</taxon>
        <taxon>Syntrophobacteria</taxon>
        <taxon>Syntrophobacterales</taxon>
        <taxon>Syntrophobacteraceae</taxon>
        <taxon>Desulfacinum</taxon>
    </lineage>
</organism>
<dbReference type="GO" id="GO:0030254">
    <property type="term" value="P:protein secretion by the type III secretion system"/>
    <property type="evidence" value="ECO:0007669"/>
    <property type="project" value="InterPro"/>
</dbReference>
<evidence type="ECO:0000259" key="9">
    <source>
        <dbReference type="SMART" id="SM00382"/>
    </source>
</evidence>